<organism evidence="14 15">
    <name type="scientific">Vespula squamosa</name>
    <name type="common">Southern yellow jacket</name>
    <name type="synonym">Wasp</name>
    <dbReference type="NCBI Taxonomy" id="30214"/>
    <lineage>
        <taxon>Eukaryota</taxon>
        <taxon>Metazoa</taxon>
        <taxon>Ecdysozoa</taxon>
        <taxon>Arthropoda</taxon>
        <taxon>Hexapoda</taxon>
        <taxon>Insecta</taxon>
        <taxon>Pterygota</taxon>
        <taxon>Neoptera</taxon>
        <taxon>Endopterygota</taxon>
        <taxon>Hymenoptera</taxon>
        <taxon>Apocrita</taxon>
        <taxon>Aculeata</taxon>
        <taxon>Vespoidea</taxon>
        <taxon>Vespidae</taxon>
        <taxon>Vespinae</taxon>
        <taxon>Vespula</taxon>
    </lineage>
</organism>
<keyword evidence="6" id="KW-0963">Cytoplasm</keyword>
<dbReference type="PROSITE" id="PS00411">
    <property type="entry name" value="KINESIN_MOTOR_1"/>
    <property type="match status" value="1"/>
</dbReference>
<comment type="caution">
    <text evidence="14">The sequence shown here is derived from an EMBL/GenBank/DDBJ whole genome shotgun (WGS) entry which is preliminary data.</text>
</comment>
<comment type="function">
    <text evidence="8">Component of the ribosome, a large ribonucleoprotein complex responsible for the synthesis of proteins in the cell. The small ribosomal subunit (SSU) binds messenger RNAs (mRNAs) and translates the encoded message by selecting cognate aminoacyl-transfer RNA (tRNA) molecules. The large subunit (LSU) contains the ribosomal catalytic site termed the peptidyl transferase center (PTC), which catalyzes the formation of peptide bonds, thereby polymerizing the amino acids delivered by tRNAs into a polypeptide chain. The nascent polypeptides leave the ribosome through a tunnel in the LSU and interact with protein factors that function in enzymatic processing, targeting, and the membrane insertion of nascent chains at the exit of the ribosomal tunnel. As part of the LSU, it is probably required for its formation and the maturation of rRNAs.</text>
</comment>
<dbReference type="InterPro" id="IPR001752">
    <property type="entry name" value="Kinesin_motor_dom"/>
</dbReference>
<dbReference type="Pfam" id="PF01294">
    <property type="entry name" value="Ribosomal_L13e"/>
    <property type="match status" value="1"/>
</dbReference>
<dbReference type="SMART" id="SM00129">
    <property type="entry name" value="KISc"/>
    <property type="match status" value="1"/>
</dbReference>
<evidence type="ECO:0000256" key="7">
    <source>
        <dbReference type="ARBA" id="ARBA00023274"/>
    </source>
</evidence>
<evidence type="ECO:0000256" key="5">
    <source>
        <dbReference type="ARBA" id="ARBA00022980"/>
    </source>
</evidence>
<evidence type="ECO:0000256" key="2">
    <source>
        <dbReference type="ARBA" id="ARBA00005640"/>
    </source>
</evidence>
<dbReference type="CDD" id="cd01368">
    <property type="entry name" value="KISc_KIF23_like"/>
    <property type="match status" value="1"/>
</dbReference>
<dbReference type="PANTHER" id="PTHR24115:SF600">
    <property type="entry name" value="KINESIN-LIKE PROTEIN KIF23"/>
    <property type="match status" value="1"/>
</dbReference>
<dbReference type="SUPFAM" id="SSF52540">
    <property type="entry name" value="P-loop containing nucleoside triphosphate hydrolases"/>
    <property type="match status" value="1"/>
</dbReference>
<dbReference type="FunFam" id="1.20.5.110:FF:000003">
    <property type="entry name" value="60S ribosomal protein L13"/>
    <property type="match status" value="1"/>
</dbReference>
<dbReference type="InterPro" id="IPR032384">
    <property type="entry name" value="Kif23_Arf-bd"/>
</dbReference>
<gene>
    <name evidence="14" type="ORF">V1478_000552</name>
</gene>
<dbReference type="Gene3D" id="2.60.40.4330">
    <property type="entry name" value="Kinesin-like protein Kif23, Arf6-interacting domain"/>
    <property type="match status" value="1"/>
</dbReference>
<dbReference type="Proteomes" id="UP001607302">
    <property type="component" value="Unassembled WGS sequence"/>
</dbReference>
<dbReference type="Gene3D" id="1.20.5.110">
    <property type="match status" value="1"/>
</dbReference>
<keyword evidence="4 10" id="KW-0067">ATP-binding</keyword>
<evidence type="ECO:0000256" key="3">
    <source>
        <dbReference type="ARBA" id="ARBA00022741"/>
    </source>
</evidence>
<feature type="binding site" evidence="10">
    <location>
        <begin position="394"/>
        <end position="401"/>
    </location>
    <ligand>
        <name>ATP</name>
        <dbReference type="ChEBI" id="CHEBI:30616"/>
    </ligand>
</feature>
<sequence length="1132" mass="129673">MNLIMGKRNNMIPNGHFHKDWQRFVKTWFNQPARKYRRRQNRIKKARAVAPRPVNLLRPVVHCPTFRYHTKVRAGKGFTLQELKASGLNKRYARTIGIAVDPRRRNKSIESLQTNAQRLKEYKANLILFPINEKKPKKGDASEEEMKVATQVKGEVMPVRRQPAIKAKKHVVTEDEKKFSAYITLRKARADARLVGIRAKRVKDATENPDDVTKIGKDKKSKKNQFICKYLILSGPFLYDVYQILYDMHCNIMPNIKIQRRRIEVTNITSYKIWFNINQAILRGKMLGLSRKPINRIRGTNMLCKDPVQVYCRLKPMQFPNDVSCMRVISDTTIVITPPESAVNFRNTSNKEIQTTFTRVFPSDATQKEIFDTVALPLVENLIQGRNGLLFTYGVTGSGKTYTMTGDSSQDGIMPRCFDVIFNSIMNYQTKKFVFKPDKLNGFDLQSEADAMLDRQSEIHAGLMSQKNGKSGKVRKVDSDSDSNPIIIRGCNEVQALTIDQDNAYAVFVTYVEIYNNSVYDLLDDDDVRAKTLQSKIVREDGNKNMYVHAVTEVEVKSSEEAFEVFHRGQRKRRVAHTALNAESSRSHSAFTIRLVQAPLDCEGEQVIQDKRVICISQLSLVDLAGSERTNRTKNTGQRLREAGNINNSLMTLRSCMEILRENQIQGTSKMVPYRDSKLTHLFKNYFDGEGQVRMIVCVNPRADDYDETIQVMKFAEVTQEVQVARSTVTKLDLGYTPGRRQANKIFKEARNRLEKEGRAEVNGLEIDIGLVYSLGGPFPELEMNNPHNDQIITNLMHFLEQRINKRNILRADLQQKQNEFRKMLSSTEQENISLKVENAALKASNAQQKKKILALEGHLGKTEAQIDSLICKLNNANETIKNMQQELKDRDMALNQRLIDKQRVKQKYNTKIQVETDKMNKELEVKLRQQREQLQNQMKAQDDKLRLVKQILVDENDINSEKIVSKDVPPVTPVRVADVTKRLVPCTDGRSRKDKAMISNPRYRRSQSADRWIDHRPGALVPLGTVLQPLMRRRRSVNRLTDPKEITDGASRYCLVAQEHDTDGELETKLYKGDILPTSGGGAQVVFQDMECLKQLSPKARKRSGPVEIDAQISLTNHSLETHNKRPRIIN</sequence>
<dbReference type="Pfam" id="PF16540">
    <property type="entry name" value="MKLP1_Arf_bdg"/>
    <property type="match status" value="1"/>
</dbReference>
<evidence type="ECO:0000256" key="9">
    <source>
        <dbReference type="ARBA" id="ARBA00065437"/>
    </source>
</evidence>
<proteinExistence type="inferred from homology"/>
<keyword evidence="3 10" id="KW-0547">Nucleotide-binding</keyword>
<name>A0ABD2C5S6_VESSQ</name>
<dbReference type="PROSITE" id="PS01104">
    <property type="entry name" value="RIBOSOMAL_L13E"/>
    <property type="match status" value="1"/>
</dbReference>
<evidence type="ECO:0000256" key="11">
    <source>
        <dbReference type="RuleBase" id="RU000572"/>
    </source>
</evidence>
<dbReference type="PRINTS" id="PR00380">
    <property type="entry name" value="KINESINHEAVY"/>
</dbReference>
<dbReference type="InterPro" id="IPR027417">
    <property type="entry name" value="P-loop_NTPase"/>
</dbReference>
<protein>
    <recommendedName>
        <fullName evidence="11">60S ribosomal protein L13</fullName>
    </recommendedName>
</protein>
<dbReference type="InterPro" id="IPR001380">
    <property type="entry name" value="Ribosomal_eL13"/>
</dbReference>
<dbReference type="GO" id="GO:0003774">
    <property type="term" value="F:cytoskeletal motor activity"/>
    <property type="evidence" value="ECO:0007669"/>
    <property type="project" value="UniProtKB-UniRule"/>
</dbReference>
<evidence type="ECO:0000256" key="8">
    <source>
        <dbReference type="ARBA" id="ARBA00058367"/>
    </source>
</evidence>
<dbReference type="PANTHER" id="PTHR24115">
    <property type="entry name" value="KINESIN-RELATED"/>
    <property type="match status" value="1"/>
</dbReference>
<keyword evidence="7 11" id="KW-0687">Ribonucleoprotein</keyword>
<dbReference type="InterPro" id="IPR018256">
    <property type="entry name" value="Ribosomal_eL13_CS"/>
</dbReference>
<feature type="coiled-coil region" evidence="12">
    <location>
        <begin position="921"/>
        <end position="952"/>
    </location>
</feature>
<dbReference type="Pfam" id="PF00225">
    <property type="entry name" value="Kinesin"/>
    <property type="match status" value="1"/>
</dbReference>
<dbReference type="GO" id="GO:0005840">
    <property type="term" value="C:ribosome"/>
    <property type="evidence" value="ECO:0007669"/>
    <property type="project" value="UniProtKB-KW"/>
</dbReference>
<dbReference type="GO" id="GO:1990904">
    <property type="term" value="C:ribonucleoprotein complex"/>
    <property type="evidence" value="ECO:0007669"/>
    <property type="project" value="UniProtKB-KW"/>
</dbReference>
<dbReference type="InterPro" id="IPR038105">
    <property type="entry name" value="Kif23_Arf-bd_sf"/>
</dbReference>
<dbReference type="HAMAP" id="MF_00499">
    <property type="entry name" value="Ribosomal_eL13"/>
    <property type="match status" value="1"/>
</dbReference>
<dbReference type="InterPro" id="IPR036961">
    <property type="entry name" value="Kinesin_motor_dom_sf"/>
</dbReference>
<dbReference type="GO" id="GO:0005524">
    <property type="term" value="F:ATP binding"/>
    <property type="evidence" value="ECO:0007669"/>
    <property type="project" value="UniProtKB-UniRule"/>
</dbReference>
<dbReference type="Gene3D" id="3.40.850.10">
    <property type="entry name" value="Kinesin motor domain"/>
    <property type="match status" value="2"/>
</dbReference>
<evidence type="ECO:0000256" key="4">
    <source>
        <dbReference type="ARBA" id="ARBA00022840"/>
    </source>
</evidence>
<keyword evidence="6" id="KW-0206">Cytoskeleton</keyword>
<evidence type="ECO:0000313" key="14">
    <source>
        <dbReference type="EMBL" id="KAL2740411.1"/>
    </source>
</evidence>
<keyword evidence="5 11" id="KW-0689">Ribosomal protein</keyword>
<evidence type="ECO:0000256" key="1">
    <source>
        <dbReference type="ARBA" id="ARBA00004245"/>
    </source>
</evidence>
<comment type="similarity">
    <text evidence="2 11">Belongs to the eukaryotic ribosomal protein eL13 family.</text>
</comment>
<evidence type="ECO:0000256" key="6">
    <source>
        <dbReference type="ARBA" id="ARBA00023212"/>
    </source>
</evidence>
<dbReference type="PROSITE" id="PS50067">
    <property type="entry name" value="KINESIN_MOTOR_2"/>
    <property type="match status" value="1"/>
</dbReference>
<comment type="subunit">
    <text evidence="9">Component of the 60S large ribosomal subunit (LSU).</text>
</comment>
<evidence type="ECO:0000259" key="13">
    <source>
        <dbReference type="PROSITE" id="PS50067"/>
    </source>
</evidence>
<feature type="coiled-coil region" evidence="12">
    <location>
        <begin position="860"/>
        <end position="894"/>
    </location>
</feature>
<keyword evidence="12" id="KW-0175">Coiled coil</keyword>
<reference evidence="14 15" key="1">
    <citation type="journal article" date="2024" name="Ann. Entomol. Soc. Am.">
        <title>Genomic analyses of the southern and eastern yellowjacket wasps (Hymenoptera: Vespidae) reveal evolutionary signatures of social life.</title>
        <authorList>
            <person name="Catto M.A."/>
            <person name="Caine P.B."/>
            <person name="Orr S.E."/>
            <person name="Hunt B.G."/>
            <person name="Goodisman M.A.D."/>
        </authorList>
    </citation>
    <scope>NUCLEOTIDE SEQUENCE [LARGE SCALE GENOMIC DNA]</scope>
    <source>
        <strain evidence="14">233</strain>
        <tissue evidence="14">Head and thorax</tissue>
    </source>
</reference>
<dbReference type="EMBL" id="JAUDFV010000020">
    <property type="protein sequence ID" value="KAL2740411.1"/>
    <property type="molecule type" value="Genomic_DNA"/>
</dbReference>
<keyword evidence="10" id="KW-0505">Motor protein</keyword>
<feature type="domain" description="Kinesin motor" evidence="13">
    <location>
        <begin position="307"/>
        <end position="722"/>
    </location>
</feature>
<evidence type="ECO:0000256" key="10">
    <source>
        <dbReference type="PROSITE-ProRule" id="PRU00283"/>
    </source>
</evidence>
<feature type="coiled-coil region" evidence="12">
    <location>
        <begin position="800"/>
        <end position="831"/>
    </location>
</feature>
<comment type="subcellular location">
    <subcellularLocation>
        <location evidence="1">Cytoplasm</location>
        <location evidence="1">Cytoskeleton</location>
    </subcellularLocation>
</comment>
<dbReference type="AlphaFoldDB" id="A0ABD2C5S6"/>
<evidence type="ECO:0000313" key="15">
    <source>
        <dbReference type="Proteomes" id="UP001607302"/>
    </source>
</evidence>
<keyword evidence="15" id="KW-1185">Reference proteome</keyword>
<dbReference type="InterPro" id="IPR027640">
    <property type="entry name" value="Kinesin-like_fam"/>
</dbReference>
<dbReference type="InterPro" id="IPR019821">
    <property type="entry name" value="Kinesin_motor_CS"/>
</dbReference>
<comment type="similarity">
    <text evidence="10">Belongs to the TRAFAC class myosin-kinesin ATPase superfamily. Kinesin family.</text>
</comment>
<evidence type="ECO:0000256" key="12">
    <source>
        <dbReference type="SAM" id="Coils"/>
    </source>
</evidence>
<dbReference type="GO" id="GO:0015630">
    <property type="term" value="C:microtubule cytoskeleton"/>
    <property type="evidence" value="ECO:0007669"/>
    <property type="project" value="UniProtKB-ARBA"/>
</dbReference>
<accession>A0ABD2C5S6</accession>